<evidence type="ECO:0000313" key="1">
    <source>
        <dbReference type="EnsemblMetazoa" id="LLOJ000731-PA"/>
    </source>
</evidence>
<dbReference type="EMBL" id="AJWK01002920">
    <property type="status" value="NOT_ANNOTATED_CDS"/>
    <property type="molecule type" value="Genomic_DNA"/>
</dbReference>
<dbReference type="VEuPathDB" id="VectorBase:LLOJ000731"/>
<dbReference type="AlphaFoldDB" id="A0A1B0C9V9"/>
<evidence type="ECO:0000313" key="2">
    <source>
        <dbReference type="Proteomes" id="UP000092461"/>
    </source>
</evidence>
<organism evidence="1 2">
    <name type="scientific">Lutzomyia longipalpis</name>
    <name type="common">Sand fly</name>
    <dbReference type="NCBI Taxonomy" id="7200"/>
    <lineage>
        <taxon>Eukaryota</taxon>
        <taxon>Metazoa</taxon>
        <taxon>Ecdysozoa</taxon>
        <taxon>Arthropoda</taxon>
        <taxon>Hexapoda</taxon>
        <taxon>Insecta</taxon>
        <taxon>Pterygota</taxon>
        <taxon>Neoptera</taxon>
        <taxon>Endopterygota</taxon>
        <taxon>Diptera</taxon>
        <taxon>Nematocera</taxon>
        <taxon>Psychodoidea</taxon>
        <taxon>Psychodidae</taxon>
        <taxon>Lutzomyia</taxon>
        <taxon>Lutzomyia</taxon>
    </lineage>
</organism>
<dbReference type="Proteomes" id="UP000092461">
    <property type="component" value="Unassembled WGS sequence"/>
</dbReference>
<name>A0A1B0C9V9_LUTLO</name>
<protein>
    <submittedName>
        <fullName evidence="1">Uncharacterized protein</fullName>
    </submittedName>
</protein>
<reference evidence="1" key="1">
    <citation type="submission" date="2020-05" db="UniProtKB">
        <authorList>
            <consortium name="EnsemblMetazoa"/>
        </authorList>
    </citation>
    <scope>IDENTIFICATION</scope>
    <source>
        <strain evidence="1">Jacobina</strain>
    </source>
</reference>
<proteinExistence type="predicted"/>
<sequence length="285" mass="32712">MEYDCSCGNNYLFVDPLCQGEVIEKLETAIEGIITERNEKAEDSLAIIKMVLKGVSSISKFMPDFGENFVTSLEMDVPVDAEDIPYFVENPLLTDLHEYVHWNQSTSTESADCEKCELIDHKISVILSFGFFLLGMCRYSERDLIKKIIYLLAPFRRRHREIDKFYDKVWKLSIESKLCSSLYNHIVTFYRQPIEEILSDLISKLSTKEMSITTLPYEESYRNLLKAARKSKNVVCFVTENIAQRFLETRGPKEISPVDGEESKAVIPSSNSISVLKKKMPKVGE</sequence>
<accession>A0A1B0C9V9</accession>
<dbReference type="EnsemblMetazoa" id="LLOJ000731-RA">
    <property type="protein sequence ID" value="LLOJ000731-PA"/>
    <property type="gene ID" value="LLOJ000731"/>
</dbReference>
<keyword evidence="2" id="KW-1185">Reference proteome</keyword>
<dbReference type="VEuPathDB" id="VectorBase:LLONM1_002912"/>